<dbReference type="AlphaFoldDB" id="A0A9D0ZI21"/>
<dbReference type="GO" id="GO:0016747">
    <property type="term" value="F:acyltransferase activity, transferring groups other than amino-acyl groups"/>
    <property type="evidence" value="ECO:0007669"/>
    <property type="project" value="InterPro"/>
</dbReference>
<gene>
    <name evidence="2" type="ORF">IAD32_06825</name>
</gene>
<feature type="domain" description="N-acetyltransferase" evidence="1">
    <location>
        <begin position="3"/>
        <end position="131"/>
    </location>
</feature>
<organism evidence="2 3">
    <name type="scientific">Candidatus Scatavimonas merdigallinarum</name>
    <dbReference type="NCBI Taxonomy" id="2840914"/>
    <lineage>
        <taxon>Bacteria</taxon>
        <taxon>Bacillati</taxon>
        <taxon>Bacillota</taxon>
        <taxon>Clostridia</taxon>
        <taxon>Eubacteriales</taxon>
        <taxon>Oscillospiraceae</taxon>
        <taxon>Oscillospiraceae incertae sedis</taxon>
        <taxon>Candidatus Scatavimonas</taxon>
    </lineage>
</organism>
<proteinExistence type="predicted"/>
<comment type="caution">
    <text evidence="2">The sequence shown here is derived from an EMBL/GenBank/DDBJ whole genome shotgun (WGS) entry which is preliminary data.</text>
</comment>
<dbReference type="InterPro" id="IPR016181">
    <property type="entry name" value="Acyl_CoA_acyltransferase"/>
</dbReference>
<dbReference type="PANTHER" id="PTHR43328:SF1">
    <property type="entry name" value="N-ACETYLTRANSFERASE DOMAIN-CONTAINING PROTEIN"/>
    <property type="match status" value="1"/>
</dbReference>
<protein>
    <submittedName>
        <fullName evidence="2">GNAT family N-acetyltransferase</fullName>
    </submittedName>
</protein>
<reference evidence="2" key="2">
    <citation type="journal article" date="2021" name="PeerJ">
        <title>Extensive microbial diversity within the chicken gut microbiome revealed by metagenomics and culture.</title>
        <authorList>
            <person name="Gilroy R."/>
            <person name="Ravi A."/>
            <person name="Getino M."/>
            <person name="Pursley I."/>
            <person name="Horton D.L."/>
            <person name="Alikhan N.F."/>
            <person name="Baker D."/>
            <person name="Gharbi K."/>
            <person name="Hall N."/>
            <person name="Watson M."/>
            <person name="Adriaenssens E.M."/>
            <person name="Foster-Nyarko E."/>
            <person name="Jarju S."/>
            <person name="Secka A."/>
            <person name="Antonio M."/>
            <person name="Oren A."/>
            <person name="Chaudhuri R.R."/>
            <person name="La Ragione R."/>
            <person name="Hildebrand F."/>
            <person name="Pallen M.J."/>
        </authorList>
    </citation>
    <scope>NUCLEOTIDE SEQUENCE</scope>
    <source>
        <strain evidence="2">ChiSjej1B19-3389</strain>
    </source>
</reference>
<dbReference type="InterPro" id="IPR000182">
    <property type="entry name" value="GNAT_dom"/>
</dbReference>
<dbReference type="Pfam" id="PF13302">
    <property type="entry name" value="Acetyltransf_3"/>
    <property type="match status" value="1"/>
</dbReference>
<reference evidence="2" key="1">
    <citation type="submission" date="2020-10" db="EMBL/GenBank/DDBJ databases">
        <authorList>
            <person name="Gilroy R."/>
        </authorList>
    </citation>
    <scope>NUCLEOTIDE SEQUENCE</scope>
    <source>
        <strain evidence="2">ChiSjej1B19-3389</strain>
    </source>
</reference>
<dbReference type="Proteomes" id="UP000886787">
    <property type="component" value="Unassembled WGS sequence"/>
</dbReference>
<accession>A0A9D0ZI21</accession>
<sequence>MDCIIREWKMEDKAPLAKILNNQKILNNLRDGLPYPYTEKDAEEFITSVLSADKSNTFAFAITVNDMVIGSIGVFRCDNIHFQTAEMGYYLGEPYWGKGFATSAVKQICRYIFDNTDIIRIFAEPFAYNVA</sequence>
<dbReference type="SUPFAM" id="SSF55729">
    <property type="entry name" value="Acyl-CoA N-acyltransferases (Nat)"/>
    <property type="match status" value="1"/>
</dbReference>
<evidence type="ECO:0000313" key="3">
    <source>
        <dbReference type="Proteomes" id="UP000886787"/>
    </source>
</evidence>
<name>A0A9D0ZI21_9FIRM</name>
<evidence type="ECO:0000259" key="1">
    <source>
        <dbReference type="PROSITE" id="PS51186"/>
    </source>
</evidence>
<dbReference type="PROSITE" id="PS51186">
    <property type="entry name" value="GNAT"/>
    <property type="match status" value="1"/>
</dbReference>
<dbReference type="PANTHER" id="PTHR43328">
    <property type="entry name" value="ACETYLTRANSFERASE-RELATED"/>
    <property type="match status" value="1"/>
</dbReference>
<dbReference type="Gene3D" id="3.40.630.30">
    <property type="match status" value="1"/>
</dbReference>
<dbReference type="EMBL" id="DVFW01000030">
    <property type="protein sequence ID" value="HIQ80982.1"/>
    <property type="molecule type" value="Genomic_DNA"/>
</dbReference>
<evidence type="ECO:0000313" key="2">
    <source>
        <dbReference type="EMBL" id="HIQ80982.1"/>
    </source>
</evidence>
<feature type="non-terminal residue" evidence="2">
    <location>
        <position position="131"/>
    </location>
</feature>